<dbReference type="SMART" id="SM00635">
    <property type="entry name" value="BID_2"/>
    <property type="match status" value="1"/>
</dbReference>
<dbReference type="InterPro" id="IPR018391">
    <property type="entry name" value="PQQ_b-propeller_rpt"/>
</dbReference>
<dbReference type="InterPro" id="IPR002372">
    <property type="entry name" value="PQQ_rpt_dom"/>
</dbReference>
<sequence length="681" mass="72048">MLCSFNERGIPMFDKKLRNVVFSVALLLACVTPLQSALALDLQINPDLKIEVNPNIIINLNIPSSNGVERWAFKTEGGINSSSPAIAADGTVYVGSTDGKLYAVDKKGKKIWEFTTKDKVYSSPAIGADGTVYVGSGSNLYAVTSDGKLNWEFEAGGAVYSEPIIGADGIIYFVCEDGKLYALLPNGEKKWEFATGGGMSCKPAIDSNGTIYVGSRDKKLYAIKPNGTKRWEMTTSNEVKTSPAIGTDGTIYIVSGAEKLYAIKQDGTIKWEYKLDNKLYGGSVYSSPTVGADGTIYVGSGGSGIYAIKPDGTKKWKFDTEGIMIATPAVGADGTIYIGSADTRLYAIKPDGTKKWEFKTNGQLIAAAAIASDGAVYIGSGDSKLYAIGMVYVNGVSLNKTALKLDAGQSETLQATIAPRNATYPEIIWASSDDRIAKVDVSGKVTGIGPGKATITATSEDGGYYKQCVVTVAAAVINNPPSPIDNPPASGSQPPAPQSNVVNLTDITGHKLGAEITKAVSLGIVFGYPDGTFRPDGNVTRAEFASMLVRGLNPMGEGASLAFKDKDTIGAWAVKAVQQAVKLGIIYGYEDGTFRPNANITHAEMISMVIRAAGLLVDNTKQTGFSDDADIPQWAKPAVYKAEETGIISAKDSPDSKFAPQAMSTRAEAASAIVRMLKVRK</sequence>
<protein>
    <recommendedName>
        <fullName evidence="1">SLH domain-containing protein</fullName>
    </recommendedName>
</protein>
<evidence type="ECO:0000313" key="2">
    <source>
        <dbReference type="EMBL" id="TCZ76658.1"/>
    </source>
</evidence>
<dbReference type="Gene3D" id="2.40.10.480">
    <property type="match status" value="1"/>
</dbReference>
<reference evidence="2 3" key="1">
    <citation type="submission" date="2019-03" db="EMBL/GenBank/DDBJ databases">
        <authorList>
            <person name="Kim M.K.M."/>
        </authorList>
    </citation>
    <scope>NUCLEOTIDE SEQUENCE [LARGE SCALE GENOMIC DNA]</scope>
    <source>
        <strain evidence="2 3">18JY21-1</strain>
    </source>
</reference>
<feature type="domain" description="SLH" evidence="1">
    <location>
        <begin position="560"/>
        <end position="623"/>
    </location>
</feature>
<dbReference type="Gene3D" id="2.40.128.630">
    <property type="match status" value="3"/>
</dbReference>
<dbReference type="Pfam" id="PF00395">
    <property type="entry name" value="SLH"/>
    <property type="match status" value="3"/>
</dbReference>
<evidence type="ECO:0000259" key="1">
    <source>
        <dbReference type="PROSITE" id="PS51272"/>
    </source>
</evidence>
<accession>A0A4R4EF04</accession>
<dbReference type="InterPro" id="IPR001119">
    <property type="entry name" value="SLH_dom"/>
</dbReference>
<dbReference type="Pfam" id="PF13360">
    <property type="entry name" value="PQQ_2"/>
    <property type="match status" value="2"/>
</dbReference>
<dbReference type="SMART" id="SM00564">
    <property type="entry name" value="PQQ"/>
    <property type="match status" value="8"/>
</dbReference>
<gene>
    <name evidence="2" type="ORF">E0485_13805</name>
</gene>
<dbReference type="InterPro" id="IPR003343">
    <property type="entry name" value="Big_2"/>
</dbReference>
<organism evidence="2 3">
    <name type="scientific">Paenibacillus albiflavus</name>
    <dbReference type="NCBI Taxonomy" id="2545760"/>
    <lineage>
        <taxon>Bacteria</taxon>
        <taxon>Bacillati</taxon>
        <taxon>Bacillota</taxon>
        <taxon>Bacilli</taxon>
        <taxon>Bacillales</taxon>
        <taxon>Paenibacillaceae</taxon>
        <taxon>Paenibacillus</taxon>
    </lineage>
</organism>
<proteinExistence type="predicted"/>
<dbReference type="AlphaFoldDB" id="A0A4R4EF04"/>
<dbReference type="PANTHER" id="PTHR34512:SF30">
    <property type="entry name" value="OUTER MEMBRANE PROTEIN ASSEMBLY FACTOR BAMB"/>
    <property type="match status" value="1"/>
</dbReference>
<dbReference type="InterPro" id="IPR011047">
    <property type="entry name" value="Quinoprotein_ADH-like_sf"/>
</dbReference>
<dbReference type="PANTHER" id="PTHR34512">
    <property type="entry name" value="CELL SURFACE PROTEIN"/>
    <property type="match status" value="1"/>
</dbReference>
<dbReference type="Pfam" id="PF02368">
    <property type="entry name" value="Big_2"/>
    <property type="match status" value="1"/>
</dbReference>
<evidence type="ECO:0000313" key="3">
    <source>
        <dbReference type="Proteomes" id="UP000295418"/>
    </source>
</evidence>
<dbReference type="EMBL" id="SKFG01000012">
    <property type="protein sequence ID" value="TCZ76658.1"/>
    <property type="molecule type" value="Genomic_DNA"/>
</dbReference>
<feature type="domain" description="SLH" evidence="1">
    <location>
        <begin position="499"/>
        <end position="559"/>
    </location>
</feature>
<comment type="caution">
    <text evidence="2">The sequence shown here is derived from an EMBL/GenBank/DDBJ whole genome shotgun (WGS) entry which is preliminary data.</text>
</comment>
<feature type="domain" description="SLH" evidence="1">
    <location>
        <begin position="625"/>
        <end position="681"/>
    </location>
</feature>
<name>A0A4R4EF04_9BACL</name>
<keyword evidence="3" id="KW-1185">Reference proteome</keyword>
<dbReference type="Gene3D" id="2.60.40.1080">
    <property type="match status" value="1"/>
</dbReference>
<dbReference type="PROSITE" id="PS51272">
    <property type="entry name" value="SLH"/>
    <property type="match status" value="3"/>
</dbReference>
<dbReference type="SUPFAM" id="SSF50998">
    <property type="entry name" value="Quinoprotein alcohol dehydrogenase-like"/>
    <property type="match status" value="2"/>
</dbReference>
<dbReference type="Proteomes" id="UP000295418">
    <property type="component" value="Unassembled WGS sequence"/>
</dbReference>
<dbReference type="OrthoDB" id="1858867at2"/>